<dbReference type="PROSITE" id="PS51379">
    <property type="entry name" value="4FE4S_FER_2"/>
    <property type="match status" value="2"/>
</dbReference>
<sequence>MANESSVYWASPYEQPALPNTAENMVTNNLVKTKFILDKILDNIYEGDKVGVKVHVGEAHNTRYLRPDYVREVVKTIKSKGGIPTLIETHGRGNDISDIEMNNEYHICVGHRKKTEDHLKIAQLHGYTESITGAPLEFIDGEDGIDRKIVKIDGIQLKKISVAKGLFKFDKLVVISHFKGHAFAGFGGALKQLGLGCVTKHNKHLAHMDKNLVVNSEKCNPSSCNQECIDSCPIGAIKIEEETAHINDSSCFGCSKCSQKCPIKGAIKGPGMNSVKTFVERFIDNTTGVLTFGPEKIRYINFAIEIPLMCDCASNPSMPVIPDLGIYGSSDPVAIDRACVDAETNAPGLPILNKEGEWTTPLKPGIEKFKAMIPYLDPLWVFEAAVRNNLGNISYKLIKI</sequence>
<protein>
    <recommendedName>
        <fullName evidence="1">4Fe-4S ferredoxin-type domain-containing protein</fullName>
    </recommendedName>
</protein>
<accession>A0A0F9G3U2</accession>
<name>A0A0F9G3U2_9ZZZZ</name>
<proteinExistence type="predicted"/>
<dbReference type="PROSITE" id="PS00198">
    <property type="entry name" value="4FE4S_FER_1"/>
    <property type="match status" value="1"/>
</dbReference>
<dbReference type="SUPFAM" id="SSF54862">
    <property type="entry name" value="4Fe-4S ferredoxins"/>
    <property type="match status" value="1"/>
</dbReference>
<comment type="caution">
    <text evidence="2">The sequence shown here is derived from an EMBL/GenBank/DDBJ whole genome shotgun (WGS) entry which is preliminary data.</text>
</comment>
<dbReference type="InterPro" id="IPR017900">
    <property type="entry name" value="4Fe4S_Fe_S_CS"/>
</dbReference>
<reference evidence="2" key="1">
    <citation type="journal article" date="2015" name="Nature">
        <title>Complex archaea that bridge the gap between prokaryotes and eukaryotes.</title>
        <authorList>
            <person name="Spang A."/>
            <person name="Saw J.H."/>
            <person name="Jorgensen S.L."/>
            <person name="Zaremba-Niedzwiedzka K."/>
            <person name="Martijn J."/>
            <person name="Lind A.E."/>
            <person name="van Eijk R."/>
            <person name="Schleper C."/>
            <person name="Guy L."/>
            <person name="Ettema T.J."/>
        </authorList>
    </citation>
    <scope>NUCLEOTIDE SEQUENCE</scope>
</reference>
<dbReference type="EMBL" id="LAZR01019202">
    <property type="protein sequence ID" value="KKL93389.1"/>
    <property type="molecule type" value="Genomic_DNA"/>
</dbReference>
<evidence type="ECO:0000259" key="1">
    <source>
        <dbReference type="PROSITE" id="PS51379"/>
    </source>
</evidence>
<feature type="domain" description="4Fe-4S ferredoxin-type" evidence="1">
    <location>
        <begin position="210"/>
        <end position="242"/>
    </location>
</feature>
<dbReference type="Gene3D" id="3.30.70.20">
    <property type="match status" value="1"/>
</dbReference>
<evidence type="ECO:0000313" key="2">
    <source>
        <dbReference type="EMBL" id="KKL93389.1"/>
    </source>
</evidence>
<dbReference type="InterPro" id="IPR007160">
    <property type="entry name" value="DUF362"/>
</dbReference>
<feature type="domain" description="4Fe-4S ferredoxin-type" evidence="1">
    <location>
        <begin position="244"/>
        <end position="272"/>
    </location>
</feature>
<gene>
    <name evidence="2" type="ORF">LCGC14_1875180</name>
</gene>
<dbReference type="AlphaFoldDB" id="A0A0F9G3U2"/>
<organism evidence="2">
    <name type="scientific">marine sediment metagenome</name>
    <dbReference type="NCBI Taxonomy" id="412755"/>
    <lineage>
        <taxon>unclassified sequences</taxon>
        <taxon>metagenomes</taxon>
        <taxon>ecological metagenomes</taxon>
    </lineage>
</organism>
<dbReference type="InterPro" id="IPR017896">
    <property type="entry name" value="4Fe4S_Fe-S-bd"/>
</dbReference>
<dbReference type="Pfam" id="PF04015">
    <property type="entry name" value="DUF362"/>
    <property type="match status" value="1"/>
</dbReference>